<reference evidence="1" key="1">
    <citation type="submission" date="2023-04" db="EMBL/GenBank/DDBJ databases">
        <title>Phytophthora lilii NBRC 32176.</title>
        <authorList>
            <person name="Ichikawa N."/>
            <person name="Sato H."/>
            <person name="Tonouchi N."/>
        </authorList>
    </citation>
    <scope>NUCLEOTIDE SEQUENCE</scope>
    <source>
        <strain evidence="1">NBRC 32176</strain>
    </source>
</reference>
<comment type="caution">
    <text evidence="1">The sequence shown here is derived from an EMBL/GenBank/DDBJ whole genome shotgun (WGS) entry which is preliminary data.</text>
</comment>
<gene>
    <name evidence="1" type="ORF">Plil01_000240900</name>
</gene>
<dbReference type="EMBL" id="BSXW01000086">
    <property type="protein sequence ID" value="GMF11732.1"/>
    <property type="molecule type" value="Genomic_DNA"/>
</dbReference>
<protein>
    <submittedName>
        <fullName evidence="1">Unnamed protein product</fullName>
    </submittedName>
</protein>
<dbReference type="Proteomes" id="UP001165083">
    <property type="component" value="Unassembled WGS sequence"/>
</dbReference>
<dbReference type="OrthoDB" id="161150at2759"/>
<keyword evidence="2" id="KW-1185">Reference proteome</keyword>
<accession>A0A9W6TBY6</accession>
<proteinExistence type="predicted"/>
<dbReference type="AlphaFoldDB" id="A0A9W6TBY6"/>
<evidence type="ECO:0000313" key="2">
    <source>
        <dbReference type="Proteomes" id="UP001165083"/>
    </source>
</evidence>
<organism evidence="1 2">
    <name type="scientific">Phytophthora lilii</name>
    <dbReference type="NCBI Taxonomy" id="2077276"/>
    <lineage>
        <taxon>Eukaryota</taxon>
        <taxon>Sar</taxon>
        <taxon>Stramenopiles</taxon>
        <taxon>Oomycota</taxon>
        <taxon>Peronosporomycetes</taxon>
        <taxon>Peronosporales</taxon>
        <taxon>Peronosporaceae</taxon>
        <taxon>Phytophthora</taxon>
    </lineage>
</organism>
<sequence>MEVLKTTAISEKAAAKQLKKFVDSKETEENADLMVRGDGAASWEGGDERFGLTFCADERGGQVPVGAGAGPLGGQEAAAPTAAAGRVPVRTVLGPDM</sequence>
<name>A0A9W6TBY6_9STRA</name>
<evidence type="ECO:0000313" key="1">
    <source>
        <dbReference type="EMBL" id="GMF11732.1"/>
    </source>
</evidence>